<dbReference type="Proteomes" id="UP000013101">
    <property type="component" value="Unassembled WGS sequence"/>
</dbReference>
<sequence length="221" mass="26271">MAIPKNVFNILNNNFDLVLSKRFKPKHLVELVTLCPAHSADLPLLYKCSYPYCGSPITQKQAYYYLDQFKKHYAYIRVAQYAVDAERLNEFRSIYYDKHGFIKPLDQNFREPRKASEDDFYHFMGHILNTDGFKSSGELYQRFINNFNFNQPVYSVDKSKNRSIEKSISIEVKKRISRNTFNRYLLEFFRKNEKSLSQFKYKIIKAKSTKTGYYTEANKCD</sequence>
<comment type="caution">
    <text evidence="1">The sequence shown here is derived from an EMBL/GenBank/DDBJ whole genome shotgun (WGS) entry which is preliminary data.</text>
</comment>
<evidence type="ECO:0000313" key="2">
    <source>
        <dbReference type="Proteomes" id="UP000013101"/>
    </source>
</evidence>
<dbReference type="HOGENOM" id="CLU_1248397_0_0_6"/>
<dbReference type="RefSeq" id="WP_005236232.1">
    <property type="nucleotide sequence ID" value="NZ_CP083658.1"/>
</dbReference>
<dbReference type="AlphaFoldDB" id="N9MHM3"/>
<organism evidence="1 2">
    <name type="scientific">Acinetobacter variabilis</name>
    <dbReference type="NCBI Taxonomy" id="70346"/>
    <lineage>
        <taxon>Bacteria</taxon>
        <taxon>Pseudomonadati</taxon>
        <taxon>Pseudomonadota</taxon>
        <taxon>Gammaproteobacteria</taxon>
        <taxon>Moraxellales</taxon>
        <taxon>Moraxellaceae</taxon>
        <taxon>Acinetobacter</taxon>
    </lineage>
</organism>
<accession>N9MHM3</accession>
<dbReference type="PATRIC" id="fig|1217693.3.peg.2398"/>
<evidence type="ECO:0000313" key="1">
    <source>
        <dbReference type="EMBL" id="ENX08069.1"/>
    </source>
</evidence>
<protein>
    <submittedName>
        <fullName evidence="1">Uncharacterized protein</fullName>
    </submittedName>
</protein>
<dbReference type="EMBL" id="APRS01000014">
    <property type="protein sequence ID" value="ENX08069.1"/>
    <property type="molecule type" value="Genomic_DNA"/>
</dbReference>
<reference evidence="1 2" key="1">
    <citation type="submission" date="2013-02" db="EMBL/GenBank/DDBJ databases">
        <title>The Genome Sequence of Acinetobacter sp. NIPH 2171.</title>
        <authorList>
            <consortium name="The Broad Institute Genome Sequencing Platform"/>
            <consortium name="The Broad Institute Genome Sequencing Center for Infectious Disease"/>
            <person name="Cerqueira G."/>
            <person name="Feldgarden M."/>
            <person name="Courvalin P."/>
            <person name="Perichon B."/>
            <person name="Grillot-Courvalin C."/>
            <person name="Clermont D."/>
            <person name="Rocha E."/>
            <person name="Yoon E.-J."/>
            <person name="Nemec A."/>
            <person name="Walker B."/>
            <person name="Young S.K."/>
            <person name="Zeng Q."/>
            <person name="Gargeya S."/>
            <person name="Fitzgerald M."/>
            <person name="Haas B."/>
            <person name="Abouelleil A."/>
            <person name="Alvarado L."/>
            <person name="Arachchi H.M."/>
            <person name="Berlin A.M."/>
            <person name="Chapman S.B."/>
            <person name="Dewar J."/>
            <person name="Goldberg J."/>
            <person name="Griggs A."/>
            <person name="Gujja S."/>
            <person name="Hansen M."/>
            <person name="Howarth C."/>
            <person name="Imamovic A."/>
            <person name="Larimer J."/>
            <person name="McCowan C."/>
            <person name="Murphy C."/>
            <person name="Neiman D."/>
            <person name="Pearson M."/>
            <person name="Priest M."/>
            <person name="Roberts A."/>
            <person name="Saif S."/>
            <person name="Shea T."/>
            <person name="Sisk P."/>
            <person name="Sykes S."/>
            <person name="Wortman J."/>
            <person name="Nusbaum C."/>
            <person name="Birren B."/>
        </authorList>
    </citation>
    <scope>NUCLEOTIDE SEQUENCE [LARGE SCALE GENOMIC DNA]</scope>
    <source>
        <strain evidence="1 2">NIPH 2171</strain>
    </source>
</reference>
<name>N9MHM3_9GAMM</name>
<proteinExistence type="predicted"/>
<gene>
    <name evidence="1" type="ORF">F897_02476</name>
</gene>